<protein>
    <submittedName>
        <fullName evidence="1">Uncharacterized protein</fullName>
    </submittedName>
</protein>
<reference evidence="2" key="2">
    <citation type="submission" date="2015-01" db="EMBL/GenBank/DDBJ databases">
        <title>Evolutionary Origins and Diversification of the Mycorrhizal Mutualists.</title>
        <authorList>
            <consortium name="DOE Joint Genome Institute"/>
            <consortium name="Mycorrhizal Genomics Consortium"/>
            <person name="Kohler A."/>
            <person name="Kuo A."/>
            <person name="Nagy L.G."/>
            <person name="Floudas D."/>
            <person name="Copeland A."/>
            <person name="Barry K.W."/>
            <person name="Cichocki N."/>
            <person name="Veneault-Fourrey C."/>
            <person name="LaButti K."/>
            <person name="Lindquist E.A."/>
            <person name="Lipzen A."/>
            <person name="Lundell T."/>
            <person name="Morin E."/>
            <person name="Murat C."/>
            <person name="Riley R."/>
            <person name="Ohm R."/>
            <person name="Sun H."/>
            <person name="Tunlid A."/>
            <person name="Henrissat B."/>
            <person name="Grigoriev I.V."/>
            <person name="Hibbett D.S."/>
            <person name="Martin F."/>
        </authorList>
    </citation>
    <scope>NUCLEOTIDE SEQUENCE [LARGE SCALE GENOMIC DNA]</scope>
    <source>
        <strain evidence="2">UH-Slu-Lm8-n1</strain>
    </source>
</reference>
<evidence type="ECO:0000313" key="1">
    <source>
        <dbReference type="EMBL" id="KIK33079.1"/>
    </source>
</evidence>
<proteinExistence type="predicted"/>
<keyword evidence="2" id="KW-1185">Reference proteome</keyword>
<dbReference type="InParanoid" id="A0A0D0A4C5"/>
<organism evidence="1 2">
    <name type="scientific">Suillus luteus UH-Slu-Lm8-n1</name>
    <dbReference type="NCBI Taxonomy" id="930992"/>
    <lineage>
        <taxon>Eukaryota</taxon>
        <taxon>Fungi</taxon>
        <taxon>Dikarya</taxon>
        <taxon>Basidiomycota</taxon>
        <taxon>Agaricomycotina</taxon>
        <taxon>Agaricomycetes</taxon>
        <taxon>Agaricomycetidae</taxon>
        <taxon>Boletales</taxon>
        <taxon>Suillineae</taxon>
        <taxon>Suillaceae</taxon>
        <taxon>Suillus</taxon>
    </lineage>
</organism>
<dbReference type="AlphaFoldDB" id="A0A0D0A4C5"/>
<evidence type="ECO:0000313" key="2">
    <source>
        <dbReference type="Proteomes" id="UP000054485"/>
    </source>
</evidence>
<name>A0A0D0A4C5_9AGAM</name>
<dbReference type="EMBL" id="KN836032">
    <property type="protein sequence ID" value="KIK33079.1"/>
    <property type="molecule type" value="Genomic_DNA"/>
</dbReference>
<dbReference type="HOGENOM" id="CLU_2795674_0_0_1"/>
<accession>A0A0D0A4C5</accession>
<gene>
    <name evidence="1" type="ORF">CY34DRAFT_18609</name>
</gene>
<reference evidence="1 2" key="1">
    <citation type="submission" date="2014-04" db="EMBL/GenBank/DDBJ databases">
        <authorList>
            <consortium name="DOE Joint Genome Institute"/>
            <person name="Kuo A."/>
            <person name="Ruytinx J."/>
            <person name="Rineau F."/>
            <person name="Colpaert J."/>
            <person name="Kohler A."/>
            <person name="Nagy L.G."/>
            <person name="Floudas D."/>
            <person name="Copeland A."/>
            <person name="Barry K.W."/>
            <person name="Cichocki N."/>
            <person name="Veneault-Fourrey C."/>
            <person name="LaButti K."/>
            <person name="Lindquist E.A."/>
            <person name="Lipzen A."/>
            <person name="Lundell T."/>
            <person name="Morin E."/>
            <person name="Murat C."/>
            <person name="Sun H."/>
            <person name="Tunlid A."/>
            <person name="Henrissat B."/>
            <person name="Grigoriev I.V."/>
            <person name="Hibbett D.S."/>
            <person name="Martin F."/>
            <person name="Nordberg H.P."/>
            <person name="Cantor M.N."/>
            <person name="Hua S.X."/>
        </authorList>
    </citation>
    <scope>NUCLEOTIDE SEQUENCE [LARGE SCALE GENOMIC DNA]</scope>
    <source>
        <strain evidence="1 2">UH-Slu-Lm8-n1</strain>
    </source>
</reference>
<dbReference type="Proteomes" id="UP000054485">
    <property type="component" value="Unassembled WGS sequence"/>
</dbReference>
<sequence>MFLNLLQSSPYYWYDIAWMPSTPFAPIPTPSFQLPTSSSSGLPICAIGDRIGCHDDWYRASICAVHLA</sequence>